<reference evidence="5" key="1">
    <citation type="submission" date="2020-07" db="EMBL/GenBank/DDBJ databases">
        <title>Genome sequence and genetic diversity analysis of an under-domesticated orphan crop, white fonio (Digitaria exilis).</title>
        <authorList>
            <person name="Bennetzen J.L."/>
            <person name="Chen S."/>
            <person name="Ma X."/>
            <person name="Wang X."/>
            <person name="Yssel A.E.J."/>
            <person name="Chaluvadi S.R."/>
            <person name="Johnson M."/>
            <person name="Gangashetty P."/>
            <person name="Hamidou F."/>
            <person name="Sanogo M.D."/>
            <person name="Zwaenepoel A."/>
            <person name="Wallace J."/>
            <person name="Van De Peer Y."/>
            <person name="Van Deynze A."/>
        </authorList>
    </citation>
    <scope>NUCLEOTIDE SEQUENCE</scope>
    <source>
        <tissue evidence="5">Leaves</tissue>
    </source>
</reference>
<dbReference type="OrthoDB" id="5835829at2759"/>
<dbReference type="PANTHER" id="PTHR11926">
    <property type="entry name" value="GLUCOSYL/GLUCURONOSYL TRANSFERASES"/>
    <property type="match status" value="1"/>
</dbReference>
<comment type="similarity">
    <text evidence="1 3">Belongs to the UDP-glycosyltransferase family.</text>
</comment>
<sequence length="461" mass="49940">MASPPRVLILPYPAQGHVVPMMDLSHCLVEHGVKVTFVNTELNHGLILGALATRDSELAGIDMVSVPDGLGHGEDRKDLARLTDSFSKVMPLELEKLVRRINGDARGSEKISWLIADVNMAWAFHVAKRLGLRAAGFCPSSAAMFATRIKIPEMISDGVLDESGWPRWRGTFRLAPAMPPVDTSEFSWNCAAGDAKGQPVIFNLILRNNAATHLAESIVVNSVHDLEPGAFTLFPNVLPVGPLLSEKPVGSFWAEDDAASCAAWLDAQPASSVVYVAFGSLAAYEAAQLVEMAEGLALTSRPFLWVVRPGSATEELVDELRRRAAASRGRVVSWCPQRRVLAHPSVGCFLTHCGWNSTMEAVANGVPLLCWPYFTDQFLNQSYICDVWRTGIKVPRGGDGEGAGLVGREVVRGKVEELIGDAGTRARALALRDIARRAVGEEGSSRRNLERFVDLVKGLAS</sequence>
<organism evidence="5 6">
    <name type="scientific">Digitaria exilis</name>
    <dbReference type="NCBI Taxonomy" id="1010633"/>
    <lineage>
        <taxon>Eukaryota</taxon>
        <taxon>Viridiplantae</taxon>
        <taxon>Streptophyta</taxon>
        <taxon>Embryophyta</taxon>
        <taxon>Tracheophyta</taxon>
        <taxon>Spermatophyta</taxon>
        <taxon>Magnoliopsida</taxon>
        <taxon>Liliopsida</taxon>
        <taxon>Poales</taxon>
        <taxon>Poaceae</taxon>
        <taxon>PACMAD clade</taxon>
        <taxon>Panicoideae</taxon>
        <taxon>Panicodae</taxon>
        <taxon>Paniceae</taxon>
        <taxon>Anthephorinae</taxon>
        <taxon>Digitaria</taxon>
    </lineage>
</organism>
<evidence type="ECO:0000256" key="3">
    <source>
        <dbReference type="RuleBase" id="RU003718"/>
    </source>
</evidence>
<evidence type="ECO:0000256" key="1">
    <source>
        <dbReference type="ARBA" id="ARBA00009995"/>
    </source>
</evidence>
<dbReference type="EC" id="2.4.1.-" evidence="4"/>
<keyword evidence="2 3" id="KW-0808">Transferase</keyword>
<evidence type="ECO:0000313" key="6">
    <source>
        <dbReference type="Proteomes" id="UP000636709"/>
    </source>
</evidence>
<protein>
    <recommendedName>
        <fullName evidence="4">Glycosyltransferase</fullName>
        <ecNumber evidence="4">2.4.1.-</ecNumber>
    </recommendedName>
</protein>
<dbReference type="InterPro" id="IPR035595">
    <property type="entry name" value="UDP_glycos_trans_CS"/>
</dbReference>
<keyword evidence="3" id="KW-0328">Glycosyltransferase</keyword>
<dbReference type="PROSITE" id="PS00375">
    <property type="entry name" value="UDPGT"/>
    <property type="match status" value="1"/>
</dbReference>
<dbReference type="EMBL" id="JACEFO010000302">
    <property type="protein sequence ID" value="KAF8775589.1"/>
    <property type="molecule type" value="Genomic_DNA"/>
</dbReference>
<gene>
    <name evidence="5" type="ORF">HU200_004365</name>
</gene>
<dbReference type="FunFam" id="3.40.50.2000:FF:000056">
    <property type="entry name" value="Glycosyltransferase"/>
    <property type="match status" value="1"/>
</dbReference>
<dbReference type="Proteomes" id="UP000636709">
    <property type="component" value="Unassembled WGS sequence"/>
</dbReference>
<dbReference type="Gene3D" id="3.40.50.2000">
    <property type="entry name" value="Glycogen Phosphorylase B"/>
    <property type="match status" value="2"/>
</dbReference>
<dbReference type="AlphaFoldDB" id="A0A835FUU4"/>
<keyword evidence="6" id="KW-1185">Reference proteome</keyword>
<dbReference type="InterPro" id="IPR002213">
    <property type="entry name" value="UDP_glucos_trans"/>
</dbReference>
<dbReference type="GO" id="GO:0080044">
    <property type="term" value="F:quercetin 7-O-glucosyltransferase activity"/>
    <property type="evidence" value="ECO:0007669"/>
    <property type="project" value="TreeGrafter"/>
</dbReference>
<dbReference type="CDD" id="cd03784">
    <property type="entry name" value="GT1_Gtf-like"/>
    <property type="match status" value="1"/>
</dbReference>
<evidence type="ECO:0000256" key="2">
    <source>
        <dbReference type="ARBA" id="ARBA00022679"/>
    </source>
</evidence>
<comment type="caution">
    <text evidence="5">The sequence shown here is derived from an EMBL/GenBank/DDBJ whole genome shotgun (WGS) entry which is preliminary data.</text>
</comment>
<accession>A0A835FUU4</accession>
<evidence type="ECO:0000313" key="5">
    <source>
        <dbReference type="EMBL" id="KAF8775589.1"/>
    </source>
</evidence>
<dbReference type="FunFam" id="3.40.50.2000:FF:000108">
    <property type="entry name" value="UDP-glycosyltransferase 83A1"/>
    <property type="match status" value="1"/>
</dbReference>
<dbReference type="PANTHER" id="PTHR11926:SF1378">
    <property type="entry name" value="GLYCOSYLTRANSFERASE"/>
    <property type="match status" value="1"/>
</dbReference>
<name>A0A835FUU4_9POAL</name>
<dbReference type="Pfam" id="PF00201">
    <property type="entry name" value="UDPGT"/>
    <property type="match status" value="1"/>
</dbReference>
<dbReference type="GO" id="GO:0080043">
    <property type="term" value="F:quercetin 3-O-glucosyltransferase activity"/>
    <property type="evidence" value="ECO:0007669"/>
    <property type="project" value="TreeGrafter"/>
</dbReference>
<dbReference type="SUPFAM" id="SSF53756">
    <property type="entry name" value="UDP-Glycosyltransferase/glycogen phosphorylase"/>
    <property type="match status" value="1"/>
</dbReference>
<evidence type="ECO:0000256" key="4">
    <source>
        <dbReference type="RuleBase" id="RU362057"/>
    </source>
</evidence>
<proteinExistence type="inferred from homology"/>